<accession>W4QKH3</accession>
<dbReference type="GO" id="GO:0005524">
    <property type="term" value="F:ATP binding"/>
    <property type="evidence" value="ECO:0007669"/>
    <property type="project" value="UniProtKB-UniRule"/>
</dbReference>
<dbReference type="GO" id="GO:0005829">
    <property type="term" value="C:cytosol"/>
    <property type="evidence" value="ECO:0007669"/>
    <property type="project" value="TreeGrafter"/>
</dbReference>
<comment type="subcellular location">
    <subcellularLocation>
        <location evidence="7">Cytoplasm</location>
    </subcellularLocation>
</comment>
<evidence type="ECO:0000256" key="4">
    <source>
        <dbReference type="ARBA" id="ARBA00022777"/>
    </source>
</evidence>
<dbReference type="SUPFAM" id="SSF52540">
    <property type="entry name" value="P-loop containing nucleoside triphosphate hydrolases"/>
    <property type="match status" value="1"/>
</dbReference>
<dbReference type="PANTHER" id="PTHR21087">
    <property type="entry name" value="SHIKIMATE KINASE"/>
    <property type="match status" value="1"/>
</dbReference>
<dbReference type="HAMAP" id="MF_00109">
    <property type="entry name" value="Shikimate_kinase"/>
    <property type="match status" value="1"/>
</dbReference>
<dbReference type="InterPro" id="IPR031322">
    <property type="entry name" value="Shikimate/glucono_kinase"/>
</dbReference>
<protein>
    <recommendedName>
        <fullName evidence="7">Shikimate kinase</fullName>
        <shortName evidence="7">SK</shortName>
        <ecNumber evidence="7">2.7.1.71</ecNumber>
    </recommendedName>
</protein>
<dbReference type="STRING" id="1236971.JCM9152_3339"/>
<keyword evidence="2 7" id="KW-0808">Transferase</keyword>
<dbReference type="GO" id="GO:0000287">
    <property type="term" value="F:magnesium ion binding"/>
    <property type="evidence" value="ECO:0007669"/>
    <property type="project" value="UniProtKB-UniRule"/>
</dbReference>
<keyword evidence="5 7" id="KW-0067">ATP-binding</keyword>
<proteinExistence type="inferred from homology"/>
<evidence type="ECO:0000313" key="8">
    <source>
        <dbReference type="EMBL" id="GAE31844.1"/>
    </source>
</evidence>
<comment type="similarity">
    <text evidence="7">Belongs to the shikimate kinase family.</text>
</comment>
<comment type="caution">
    <text evidence="7">Lacks conserved residue(s) required for the propagation of feature annotation.</text>
</comment>
<evidence type="ECO:0000313" key="9">
    <source>
        <dbReference type="Proteomes" id="UP000018895"/>
    </source>
</evidence>
<comment type="pathway">
    <text evidence="7">Metabolic intermediate biosynthesis; chorismate biosynthesis; chorismate from D-erythrose 4-phosphate and phosphoenolpyruvate: step 5/7.</text>
</comment>
<dbReference type="GO" id="GO:0008652">
    <property type="term" value="P:amino acid biosynthetic process"/>
    <property type="evidence" value="ECO:0007669"/>
    <property type="project" value="UniProtKB-KW"/>
</dbReference>
<gene>
    <name evidence="7" type="primary">aroK</name>
    <name evidence="8" type="ORF">JCM9152_3339</name>
</gene>
<feature type="binding site" evidence="7">
    <location>
        <position position="59"/>
    </location>
    <ligand>
        <name>substrate</name>
    </ligand>
</feature>
<keyword evidence="1 7" id="KW-0028">Amino-acid biosynthesis</keyword>
<feature type="binding site" evidence="7">
    <location>
        <begin position="13"/>
        <end position="18"/>
    </location>
    <ligand>
        <name>ATP</name>
        <dbReference type="ChEBI" id="CHEBI:30616"/>
    </ligand>
</feature>
<keyword evidence="4 7" id="KW-0418">Kinase</keyword>
<dbReference type="AlphaFoldDB" id="W4QKH3"/>
<keyword evidence="7" id="KW-0479">Metal-binding</keyword>
<evidence type="ECO:0000256" key="2">
    <source>
        <dbReference type="ARBA" id="ARBA00022679"/>
    </source>
</evidence>
<dbReference type="UniPathway" id="UPA00053">
    <property type="reaction ID" value="UER00088"/>
</dbReference>
<feature type="binding site" evidence="7">
    <location>
        <position position="118"/>
    </location>
    <ligand>
        <name>ATP</name>
        <dbReference type="ChEBI" id="CHEBI:30616"/>
    </ligand>
</feature>
<evidence type="ECO:0000256" key="1">
    <source>
        <dbReference type="ARBA" id="ARBA00022605"/>
    </source>
</evidence>
<feature type="binding site" evidence="7">
    <location>
        <position position="136"/>
    </location>
    <ligand>
        <name>substrate</name>
    </ligand>
</feature>
<comment type="caution">
    <text evidence="8">The sequence shown here is derived from an EMBL/GenBank/DDBJ whole genome shotgun (WGS) entry which is preliminary data.</text>
</comment>
<name>W4QKH3_9BACI</name>
<evidence type="ECO:0000256" key="7">
    <source>
        <dbReference type="HAMAP-Rule" id="MF_00109"/>
    </source>
</evidence>
<dbReference type="Pfam" id="PF01202">
    <property type="entry name" value="SKI"/>
    <property type="match status" value="1"/>
</dbReference>
<dbReference type="CDD" id="cd00464">
    <property type="entry name" value="SK"/>
    <property type="match status" value="1"/>
</dbReference>
<dbReference type="EMBL" id="BAUU01000025">
    <property type="protein sequence ID" value="GAE31844.1"/>
    <property type="molecule type" value="Genomic_DNA"/>
</dbReference>
<evidence type="ECO:0000256" key="3">
    <source>
        <dbReference type="ARBA" id="ARBA00022741"/>
    </source>
</evidence>
<comment type="subunit">
    <text evidence="7">Monomer.</text>
</comment>
<feature type="binding site" evidence="7">
    <location>
        <position position="80"/>
    </location>
    <ligand>
        <name>substrate</name>
    </ligand>
</feature>
<dbReference type="GO" id="GO:0009423">
    <property type="term" value="P:chorismate biosynthetic process"/>
    <property type="evidence" value="ECO:0007669"/>
    <property type="project" value="UniProtKB-UniRule"/>
</dbReference>
<organism evidence="8 9">
    <name type="scientific">Halalkalibacter hemicellulosilyticusJCM 9152</name>
    <dbReference type="NCBI Taxonomy" id="1236971"/>
    <lineage>
        <taxon>Bacteria</taxon>
        <taxon>Bacillati</taxon>
        <taxon>Bacillota</taxon>
        <taxon>Bacilli</taxon>
        <taxon>Bacillales</taxon>
        <taxon>Bacillaceae</taxon>
        <taxon>Halalkalibacter</taxon>
    </lineage>
</organism>
<sequence length="168" mass="19474">MEHKLIYLTGFMGSGKTTVGSKLGERWSMEVIDTDQWIEHKERKSIAEIFAGESEAYFRDLETEALKTIKEDSLIITTGGGIVEREENRKLMKLQGKIVYLYCGIEEIIRRLEGDTSRPLIQHQDEEKITALYRSRMALYEEADVIIDTTRKSVEEIVEEITLWRKKG</sequence>
<dbReference type="PRINTS" id="PR01100">
    <property type="entry name" value="SHIKIMTKNASE"/>
</dbReference>
<keyword evidence="7" id="KW-0460">Magnesium</keyword>
<evidence type="ECO:0000256" key="5">
    <source>
        <dbReference type="ARBA" id="ARBA00022840"/>
    </source>
</evidence>
<keyword evidence="9" id="KW-1185">Reference proteome</keyword>
<dbReference type="PANTHER" id="PTHR21087:SF16">
    <property type="entry name" value="SHIKIMATE KINASE 1, CHLOROPLASTIC"/>
    <property type="match status" value="1"/>
</dbReference>
<dbReference type="GO" id="GO:0009073">
    <property type="term" value="P:aromatic amino acid family biosynthetic process"/>
    <property type="evidence" value="ECO:0007669"/>
    <property type="project" value="UniProtKB-KW"/>
</dbReference>
<dbReference type="EC" id="2.7.1.71" evidence="7"/>
<keyword evidence="3 7" id="KW-0547">Nucleotide-binding</keyword>
<dbReference type="Gene3D" id="3.40.50.300">
    <property type="entry name" value="P-loop containing nucleotide triphosphate hydrolases"/>
    <property type="match status" value="1"/>
</dbReference>
<dbReference type="InterPro" id="IPR000623">
    <property type="entry name" value="Shikimate_kinase/TSH1"/>
</dbReference>
<comment type="cofactor">
    <cofactor evidence="7">
        <name>Mg(2+)</name>
        <dbReference type="ChEBI" id="CHEBI:18420"/>
    </cofactor>
    <text evidence="7">Binds 1 Mg(2+) ion per subunit.</text>
</comment>
<reference evidence="8" key="1">
    <citation type="journal article" date="2014" name="Genome Announc.">
        <title>Draft Genome Sequences of Three Alkaliphilic Bacillus Strains, Bacillus wakoensis JCM 9140T, Bacillus akibai JCM 9157T, and Bacillus hemicellulosilyticus JCM 9152T.</title>
        <authorList>
            <person name="Yuki M."/>
            <person name="Oshima K."/>
            <person name="Suda W."/>
            <person name="Oshida Y."/>
            <person name="Kitamura K."/>
            <person name="Iida T."/>
            <person name="Hattori M."/>
            <person name="Ohkuma M."/>
        </authorList>
    </citation>
    <scope>NUCLEOTIDE SEQUENCE [LARGE SCALE GENOMIC DNA]</scope>
    <source>
        <strain evidence="8">JCM 9152</strain>
    </source>
</reference>
<comment type="function">
    <text evidence="7">Catalyzes the specific phosphorylation of the 3-hydroxyl group of shikimic acid using ATP as a cosubstrate.</text>
</comment>
<feature type="binding site" evidence="7">
    <location>
        <position position="17"/>
    </location>
    <ligand>
        <name>Mg(2+)</name>
        <dbReference type="ChEBI" id="CHEBI:18420"/>
    </ligand>
</feature>
<dbReference type="GO" id="GO:0004765">
    <property type="term" value="F:shikimate kinase activity"/>
    <property type="evidence" value="ECO:0007669"/>
    <property type="project" value="UniProtKB-UniRule"/>
</dbReference>
<dbReference type="InterPro" id="IPR027417">
    <property type="entry name" value="P-loop_NTPase"/>
</dbReference>
<keyword evidence="7" id="KW-0963">Cytoplasm</keyword>
<comment type="catalytic activity">
    <reaction evidence="7">
        <text>shikimate + ATP = 3-phosphoshikimate + ADP + H(+)</text>
        <dbReference type="Rhea" id="RHEA:13121"/>
        <dbReference type="ChEBI" id="CHEBI:15378"/>
        <dbReference type="ChEBI" id="CHEBI:30616"/>
        <dbReference type="ChEBI" id="CHEBI:36208"/>
        <dbReference type="ChEBI" id="CHEBI:145989"/>
        <dbReference type="ChEBI" id="CHEBI:456216"/>
        <dbReference type="EC" id="2.7.1.71"/>
    </reaction>
</comment>
<feature type="binding site" evidence="7">
    <location>
        <position position="35"/>
    </location>
    <ligand>
        <name>substrate</name>
    </ligand>
</feature>
<evidence type="ECO:0000256" key="6">
    <source>
        <dbReference type="ARBA" id="ARBA00023141"/>
    </source>
</evidence>
<dbReference type="Proteomes" id="UP000018895">
    <property type="component" value="Unassembled WGS sequence"/>
</dbReference>
<keyword evidence="6 7" id="KW-0057">Aromatic amino acid biosynthesis</keyword>